<feature type="domain" description="SWIM-type" evidence="3">
    <location>
        <begin position="48"/>
        <end position="88"/>
    </location>
</feature>
<gene>
    <name evidence="4" type="ORF">ACFQMA_25195</name>
</gene>
<accession>A0ABD5YB47</accession>
<feature type="compositionally biased region" description="Low complexity" evidence="2">
    <location>
        <begin position="219"/>
        <end position="237"/>
    </location>
</feature>
<protein>
    <submittedName>
        <fullName evidence="4">SWIM zinc finger family protein</fullName>
    </submittedName>
</protein>
<keyword evidence="1" id="KW-0862">Zinc</keyword>
<reference evidence="4 5" key="1">
    <citation type="journal article" date="2019" name="Int. J. Syst. Evol. Microbiol.">
        <title>The Global Catalogue of Microorganisms (GCM) 10K type strain sequencing project: providing services to taxonomists for standard genome sequencing and annotation.</title>
        <authorList>
            <consortium name="The Broad Institute Genomics Platform"/>
            <consortium name="The Broad Institute Genome Sequencing Center for Infectious Disease"/>
            <person name="Wu L."/>
            <person name="Ma J."/>
        </authorList>
    </citation>
    <scope>NUCLEOTIDE SEQUENCE [LARGE SCALE GENOMIC DNA]</scope>
    <source>
        <strain evidence="4 5">XZYJT29</strain>
    </source>
</reference>
<dbReference type="Proteomes" id="UP001596432">
    <property type="component" value="Unassembled WGS sequence"/>
</dbReference>
<keyword evidence="1" id="KW-0479">Metal-binding</keyword>
<dbReference type="GO" id="GO:0008270">
    <property type="term" value="F:zinc ion binding"/>
    <property type="evidence" value="ECO:0007669"/>
    <property type="project" value="UniProtKB-KW"/>
</dbReference>
<evidence type="ECO:0000313" key="5">
    <source>
        <dbReference type="Proteomes" id="UP001596432"/>
    </source>
</evidence>
<dbReference type="AlphaFoldDB" id="A0ABD5YB47"/>
<feature type="region of interest" description="Disordered" evidence="2">
    <location>
        <begin position="1"/>
        <end position="24"/>
    </location>
</feature>
<dbReference type="RefSeq" id="WP_382261990.1">
    <property type="nucleotide sequence ID" value="NZ_JBHTAS010000003.1"/>
</dbReference>
<name>A0ABD5YB47_9EURY</name>
<dbReference type="InterPro" id="IPR007527">
    <property type="entry name" value="Znf_SWIM"/>
</dbReference>
<sequence>MTRTRNTQASLSDRPLVPADRVDGGALDEASRRAWTEAMTVRPFGDGYLVDCEGGTEYVSLAPSDCSCPESADDARCEHVRRVAIEINLGRVPPPAERTVPCRGCDRQVAVSAADSPPALCAECHLEPGDVVVDAEADEETPLLVVSEPGRPADVVALPDDDRTVASYPGNDGYPPDEPVVEAVYPQAVSTRRDPQRYLFPLARLRRPERGRGGRPNGATNRAATASQAALTGESDQ</sequence>
<feature type="compositionally biased region" description="Polar residues" evidence="2">
    <location>
        <begin position="1"/>
        <end position="11"/>
    </location>
</feature>
<dbReference type="PROSITE" id="PS50966">
    <property type="entry name" value="ZF_SWIM"/>
    <property type="match status" value="1"/>
</dbReference>
<evidence type="ECO:0000256" key="2">
    <source>
        <dbReference type="SAM" id="MobiDB-lite"/>
    </source>
</evidence>
<keyword evidence="5" id="KW-1185">Reference proteome</keyword>
<dbReference type="EMBL" id="JBHTAS010000003">
    <property type="protein sequence ID" value="MFC7143098.1"/>
    <property type="molecule type" value="Genomic_DNA"/>
</dbReference>
<proteinExistence type="predicted"/>
<evidence type="ECO:0000256" key="1">
    <source>
        <dbReference type="PROSITE-ProRule" id="PRU00325"/>
    </source>
</evidence>
<organism evidence="4 5">
    <name type="scientific">Halosimplex aquaticum</name>
    <dbReference type="NCBI Taxonomy" id="3026162"/>
    <lineage>
        <taxon>Archaea</taxon>
        <taxon>Methanobacteriati</taxon>
        <taxon>Methanobacteriota</taxon>
        <taxon>Stenosarchaea group</taxon>
        <taxon>Halobacteria</taxon>
        <taxon>Halobacteriales</taxon>
        <taxon>Haloarculaceae</taxon>
        <taxon>Halosimplex</taxon>
    </lineage>
</organism>
<dbReference type="Pfam" id="PF04434">
    <property type="entry name" value="SWIM"/>
    <property type="match status" value="1"/>
</dbReference>
<evidence type="ECO:0000313" key="4">
    <source>
        <dbReference type="EMBL" id="MFC7143098.1"/>
    </source>
</evidence>
<evidence type="ECO:0000259" key="3">
    <source>
        <dbReference type="PROSITE" id="PS50966"/>
    </source>
</evidence>
<feature type="region of interest" description="Disordered" evidence="2">
    <location>
        <begin position="204"/>
        <end position="237"/>
    </location>
</feature>
<keyword evidence="1" id="KW-0863">Zinc-finger</keyword>
<comment type="caution">
    <text evidence="4">The sequence shown here is derived from an EMBL/GenBank/DDBJ whole genome shotgun (WGS) entry which is preliminary data.</text>
</comment>